<evidence type="ECO:0000256" key="6">
    <source>
        <dbReference type="ARBA" id="ARBA00022692"/>
    </source>
</evidence>
<evidence type="ECO:0000256" key="12">
    <source>
        <dbReference type="ARBA" id="ARBA00023137"/>
    </source>
</evidence>
<feature type="domain" description="Polysaccharide chain length determinant N-terminal" evidence="15">
    <location>
        <begin position="11"/>
        <end position="101"/>
    </location>
</feature>
<dbReference type="PANTHER" id="PTHR32309:SF32">
    <property type="entry name" value="TYROSINE-PROTEIN KINASE ETK-RELATED"/>
    <property type="match status" value="1"/>
</dbReference>
<dbReference type="InterPro" id="IPR050445">
    <property type="entry name" value="Bact_polysacc_biosynth/exp"/>
</dbReference>
<dbReference type="EMBL" id="PYEP01000002">
    <property type="protein sequence ID" value="PSN09040.1"/>
    <property type="molecule type" value="Genomic_DNA"/>
</dbReference>
<dbReference type="Gene3D" id="3.40.50.300">
    <property type="entry name" value="P-loop containing nucleotide triphosphate hydrolases"/>
    <property type="match status" value="1"/>
</dbReference>
<feature type="transmembrane region" description="Helical" evidence="14">
    <location>
        <begin position="28"/>
        <end position="50"/>
    </location>
</feature>
<dbReference type="Pfam" id="PF13614">
    <property type="entry name" value="AAA_31"/>
    <property type="match status" value="1"/>
</dbReference>
<keyword evidence="9" id="KW-0067">ATP-binding</keyword>
<keyword evidence="10 14" id="KW-1133">Transmembrane helix</keyword>
<dbReference type="NCBIfam" id="TIGR01007">
    <property type="entry name" value="eps_fam"/>
    <property type="match status" value="1"/>
</dbReference>
<keyword evidence="5" id="KW-0808">Transferase</keyword>
<dbReference type="GO" id="GO:0004713">
    <property type="term" value="F:protein tyrosine kinase activity"/>
    <property type="evidence" value="ECO:0007669"/>
    <property type="project" value="UniProtKB-KW"/>
</dbReference>
<evidence type="ECO:0000256" key="1">
    <source>
        <dbReference type="ARBA" id="ARBA00004429"/>
    </source>
</evidence>
<dbReference type="RefSeq" id="WP_106876673.1">
    <property type="nucleotide sequence ID" value="NZ_PYEP01000002.1"/>
</dbReference>
<comment type="subcellular location">
    <subcellularLocation>
        <location evidence="1">Cell inner membrane</location>
        <topology evidence="1">Multi-pass membrane protein</topology>
    </subcellularLocation>
</comment>
<reference evidence="18 19" key="1">
    <citation type="submission" date="2018-03" db="EMBL/GenBank/DDBJ databases">
        <title>Draft genome sequence of the first documented clinical Siccibacter turicensis isolate in Austria.</title>
        <authorList>
            <person name="Lepuschitz S."/>
            <person name="Pekard-Amenitsch S."/>
            <person name="Haunold R."/>
            <person name="Schill S."/>
            <person name="Mach R."/>
            <person name="Allerberger F."/>
            <person name="Ruppitsch W."/>
            <person name="Forsythe S.J."/>
        </authorList>
    </citation>
    <scope>NUCLEOTIDE SEQUENCE [LARGE SCALE GENOMIC DNA]</scope>
    <source>
        <strain evidence="18 19">6100069499-17</strain>
    </source>
</reference>
<comment type="catalytic activity">
    <reaction evidence="13">
        <text>L-tyrosyl-[protein] + ATP = O-phospho-L-tyrosyl-[protein] + ADP + H(+)</text>
        <dbReference type="Rhea" id="RHEA:10596"/>
        <dbReference type="Rhea" id="RHEA-COMP:10136"/>
        <dbReference type="Rhea" id="RHEA-COMP:20101"/>
        <dbReference type="ChEBI" id="CHEBI:15378"/>
        <dbReference type="ChEBI" id="CHEBI:30616"/>
        <dbReference type="ChEBI" id="CHEBI:46858"/>
        <dbReference type="ChEBI" id="CHEBI:61978"/>
        <dbReference type="ChEBI" id="CHEBI:456216"/>
    </reaction>
</comment>
<dbReference type="Pfam" id="PF23607">
    <property type="entry name" value="WZC_N"/>
    <property type="match status" value="1"/>
</dbReference>
<keyword evidence="8" id="KW-0418">Kinase</keyword>
<keyword evidence="19" id="KW-1185">Reference proteome</keyword>
<evidence type="ECO:0000256" key="5">
    <source>
        <dbReference type="ARBA" id="ARBA00022679"/>
    </source>
</evidence>
<gene>
    <name evidence="18" type="ORF">C7G83_06790</name>
</gene>
<proteinExistence type="inferred from homology"/>
<dbReference type="GO" id="GO:0005886">
    <property type="term" value="C:plasma membrane"/>
    <property type="evidence" value="ECO:0007669"/>
    <property type="project" value="UniProtKB-SubCell"/>
</dbReference>
<dbReference type="OrthoDB" id="9775724at2"/>
<comment type="similarity">
    <text evidence="2">Belongs to the etk/wzc family.</text>
</comment>
<dbReference type="GO" id="GO:0042802">
    <property type="term" value="F:identical protein binding"/>
    <property type="evidence" value="ECO:0007669"/>
    <property type="project" value="UniProtKB-ARBA"/>
</dbReference>
<organism evidence="18 19">
    <name type="scientific">Siccibacter turicensis</name>
    <dbReference type="NCBI Taxonomy" id="357233"/>
    <lineage>
        <taxon>Bacteria</taxon>
        <taxon>Pseudomonadati</taxon>
        <taxon>Pseudomonadota</taxon>
        <taxon>Gammaproteobacteria</taxon>
        <taxon>Enterobacterales</taxon>
        <taxon>Enterobacteriaceae</taxon>
        <taxon>Siccibacter</taxon>
    </lineage>
</organism>
<dbReference type="InterPro" id="IPR032807">
    <property type="entry name" value="GNVR"/>
</dbReference>
<dbReference type="CDD" id="cd05387">
    <property type="entry name" value="BY-kinase"/>
    <property type="match status" value="1"/>
</dbReference>
<evidence type="ECO:0000256" key="7">
    <source>
        <dbReference type="ARBA" id="ARBA00022741"/>
    </source>
</evidence>
<evidence type="ECO:0000259" key="15">
    <source>
        <dbReference type="Pfam" id="PF02706"/>
    </source>
</evidence>
<sequence>MLTDNRSDTQNIDLLDLVFELLRNKRQIAIITAASMLVFAIYAFCATPVYRANMLIQVDESSSQTLLDRITDNMMGDTQHAATEIGLLQSRMVLGNVSKSLGMLTDIKPSGFVDRLLWREADNVPAPVAIPTLEVPPEYINVPLTFRVVTPDSWTLTLPEGETLSGHLNQLVKQHGVTLRVTRIAAQPDSEFTVTRLYELDVVNGLLQRLSIGDVGKESGLLSVQLTGSSKLHIVRVLNAIGQFYLEQGLARKAEETTKRLKFVDDLLPGIDKRLNDAIASLRDFQQQNESVDMSLEAKAALDTTTALQTQLNDVLFRKAEISKLYTPGHPVSRSLAEKETVLKKQLSQLNNTISTMPRKQQEILKLTRDVQTSQEIYTQMLTRRQELQIMQASTVNNARIVDPAVAETRAIAPKKALLCMLGMLFGLMVSCGWVLFKKAMRNTLSSPTVIEETGLEVLAMVPVSKWLRDQNRKISGKMRLRSRTLLAKENSADIAVEAIRNLRTSITLGQRHKSDSIIVVTSAISGAGKSFIASNLAAVLAQADKRVLLIDADLRCGTQHNLLSCAQTPGLAEVLQGKLSFQDALRDGPEAGMKVLTCGQYLTRSSELLMHSALADGLSWARVHFDYVIIDTPPVLPITDAVILAKQAGRVIMVAGYHKESQQEFVQAVKRFENNGVTLFGAVLNGIESDSQYGYRYEAFHYGAPSSEPVS</sequence>
<name>A0A2P8VNQ5_9ENTR</name>
<evidence type="ECO:0000256" key="3">
    <source>
        <dbReference type="ARBA" id="ARBA00022475"/>
    </source>
</evidence>
<keyword evidence="7" id="KW-0547">Nucleotide-binding</keyword>
<dbReference type="GO" id="GO:0005524">
    <property type="term" value="F:ATP binding"/>
    <property type="evidence" value="ECO:0007669"/>
    <property type="project" value="UniProtKB-KW"/>
</dbReference>
<dbReference type="STRING" id="1388748.GCA_000463155_03514"/>
<keyword evidence="11 14" id="KW-0472">Membrane</keyword>
<dbReference type="InterPro" id="IPR025669">
    <property type="entry name" value="AAA_dom"/>
</dbReference>
<evidence type="ECO:0000256" key="14">
    <source>
        <dbReference type="SAM" id="Phobius"/>
    </source>
</evidence>
<dbReference type="AlphaFoldDB" id="A0A2P8VNQ5"/>
<comment type="caution">
    <text evidence="18">The sequence shown here is derived from an EMBL/GenBank/DDBJ whole genome shotgun (WGS) entry which is preliminary data.</text>
</comment>
<dbReference type="Pfam" id="PF02706">
    <property type="entry name" value="Wzz"/>
    <property type="match status" value="1"/>
</dbReference>
<keyword evidence="4" id="KW-0997">Cell inner membrane</keyword>
<keyword evidence="12" id="KW-0829">Tyrosine-protein kinase</keyword>
<dbReference type="FunFam" id="3.40.50.300:FF:000527">
    <property type="entry name" value="Tyrosine-protein kinase etk"/>
    <property type="match status" value="1"/>
</dbReference>
<accession>A0A2P8VNQ5</accession>
<dbReference type="PANTHER" id="PTHR32309">
    <property type="entry name" value="TYROSINE-PROTEIN KINASE"/>
    <property type="match status" value="1"/>
</dbReference>
<dbReference type="InterPro" id="IPR005702">
    <property type="entry name" value="Wzc-like_C"/>
</dbReference>
<dbReference type="Proteomes" id="UP000240212">
    <property type="component" value="Unassembled WGS sequence"/>
</dbReference>
<dbReference type="InterPro" id="IPR003856">
    <property type="entry name" value="LPS_length_determ_N"/>
</dbReference>
<feature type="domain" description="Tyrosine-protein kinase G-rich" evidence="17">
    <location>
        <begin position="361"/>
        <end position="440"/>
    </location>
</feature>
<dbReference type="Pfam" id="PF13807">
    <property type="entry name" value="GNVR"/>
    <property type="match status" value="1"/>
</dbReference>
<evidence type="ECO:0000313" key="19">
    <source>
        <dbReference type="Proteomes" id="UP000240212"/>
    </source>
</evidence>
<evidence type="ECO:0000256" key="10">
    <source>
        <dbReference type="ARBA" id="ARBA00022989"/>
    </source>
</evidence>
<evidence type="ECO:0000313" key="18">
    <source>
        <dbReference type="EMBL" id="PSN09040.1"/>
    </source>
</evidence>
<evidence type="ECO:0000259" key="17">
    <source>
        <dbReference type="Pfam" id="PF13807"/>
    </source>
</evidence>
<dbReference type="InterPro" id="IPR027417">
    <property type="entry name" value="P-loop_NTPase"/>
</dbReference>
<evidence type="ECO:0000256" key="9">
    <source>
        <dbReference type="ARBA" id="ARBA00022840"/>
    </source>
</evidence>
<evidence type="ECO:0000256" key="2">
    <source>
        <dbReference type="ARBA" id="ARBA00008883"/>
    </source>
</evidence>
<feature type="domain" description="AAA" evidence="16">
    <location>
        <begin position="518"/>
        <end position="656"/>
    </location>
</feature>
<keyword evidence="3" id="KW-1003">Cell membrane</keyword>
<evidence type="ECO:0000259" key="16">
    <source>
        <dbReference type="Pfam" id="PF13614"/>
    </source>
</evidence>
<evidence type="ECO:0000256" key="13">
    <source>
        <dbReference type="ARBA" id="ARBA00053015"/>
    </source>
</evidence>
<evidence type="ECO:0000256" key="11">
    <source>
        <dbReference type="ARBA" id="ARBA00023136"/>
    </source>
</evidence>
<protein>
    <submittedName>
        <fullName evidence="18">Uncharacterized protein</fullName>
    </submittedName>
</protein>
<evidence type="ECO:0000256" key="8">
    <source>
        <dbReference type="ARBA" id="ARBA00022777"/>
    </source>
</evidence>
<evidence type="ECO:0000256" key="4">
    <source>
        <dbReference type="ARBA" id="ARBA00022519"/>
    </source>
</evidence>
<dbReference type="SUPFAM" id="SSF52540">
    <property type="entry name" value="P-loop containing nucleoside triphosphate hydrolases"/>
    <property type="match status" value="1"/>
</dbReference>
<keyword evidence="6 14" id="KW-0812">Transmembrane</keyword>